<dbReference type="SUPFAM" id="SSF48726">
    <property type="entry name" value="Immunoglobulin"/>
    <property type="match status" value="1"/>
</dbReference>
<dbReference type="PANTHER" id="PTHR23267">
    <property type="entry name" value="IMMUNOGLOBULIN LIGHT CHAIN"/>
    <property type="match status" value="1"/>
</dbReference>
<dbReference type="InterPro" id="IPR013783">
    <property type="entry name" value="Ig-like_fold"/>
</dbReference>
<dbReference type="SMART" id="SM00408">
    <property type="entry name" value="IGc2"/>
    <property type="match status" value="1"/>
</dbReference>
<reference evidence="4" key="1">
    <citation type="submission" date="2011-08" db="EMBL/GenBank/DDBJ databases">
        <title>The draft genome of Latimeria chalumnae.</title>
        <authorList>
            <person name="Di Palma F."/>
            <person name="Alfoldi J."/>
            <person name="Johnson J."/>
            <person name="Berlin A."/>
            <person name="Gnerre S."/>
            <person name="Jaffe D."/>
            <person name="MacCallum I."/>
            <person name="Young S."/>
            <person name="Walker B.J."/>
            <person name="Lander E."/>
            <person name="Lindblad-Toh K."/>
        </authorList>
    </citation>
    <scope>NUCLEOTIDE SEQUENCE [LARGE SCALE GENOMIC DNA]</scope>
    <source>
        <strain evidence="4">Wild caught</strain>
    </source>
</reference>
<dbReference type="InterPro" id="IPR050150">
    <property type="entry name" value="IgV_Light_Chain"/>
</dbReference>
<dbReference type="InterPro" id="IPR007110">
    <property type="entry name" value="Ig-like_dom"/>
</dbReference>
<dbReference type="EMBL" id="AFYH01262816">
    <property type="status" value="NOT_ANNOTATED_CDS"/>
    <property type="molecule type" value="Genomic_DNA"/>
</dbReference>
<dbReference type="SMART" id="SM00409">
    <property type="entry name" value="IG"/>
    <property type="match status" value="1"/>
</dbReference>
<feature type="signal peptide" evidence="1">
    <location>
        <begin position="1"/>
        <end position="21"/>
    </location>
</feature>
<dbReference type="InterPro" id="IPR013106">
    <property type="entry name" value="Ig_V-set"/>
</dbReference>
<dbReference type="FunCoup" id="H2ZWS7">
    <property type="interactions" value="383"/>
</dbReference>
<dbReference type="OMA" id="TISISCK"/>
<keyword evidence="4" id="KW-1185">Reference proteome</keyword>
<dbReference type="Gene3D" id="2.60.40.10">
    <property type="entry name" value="Immunoglobulins"/>
    <property type="match status" value="1"/>
</dbReference>
<feature type="chain" id="PRO_5003579330" description="Ig-like domain-containing protein" evidence="1">
    <location>
        <begin position="22"/>
        <end position="117"/>
    </location>
</feature>
<dbReference type="Pfam" id="PF07686">
    <property type="entry name" value="V-set"/>
    <property type="match status" value="1"/>
</dbReference>
<evidence type="ECO:0000259" key="2">
    <source>
        <dbReference type="PROSITE" id="PS50835"/>
    </source>
</evidence>
<protein>
    <recommendedName>
        <fullName evidence="2">Ig-like domain-containing protein</fullName>
    </recommendedName>
</protein>
<evidence type="ECO:0000256" key="1">
    <source>
        <dbReference type="SAM" id="SignalP"/>
    </source>
</evidence>
<dbReference type="InterPro" id="IPR003599">
    <property type="entry name" value="Ig_sub"/>
</dbReference>
<dbReference type="Bgee" id="ENSLACG00000001649">
    <property type="expression patterns" value="Expressed in pectoral fin and 1 other cell type or tissue"/>
</dbReference>
<proteinExistence type="predicted"/>
<dbReference type="InterPro" id="IPR036179">
    <property type="entry name" value="Ig-like_dom_sf"/>
</dbReference>
<dbReference type="GeneTree" id="ENSGT00940000154869"/>
<dbReference type="InParanoid" id="H2ZWS7"/>
<dbReference type="PROSITE" id="PS50835">
    <property type="entry name" value="IG_LIKE"/>
    <property type="match status" value="1"/>
</dbReference>
<sequence length="117" mass="13058">LTYQLQFSILVVLHQVHVSRGDSIVNQSPSSKSVLPGESITITCKTSTSVYNMHFYRQQPGQAPQLLMYSTSRLFSGVPNRFSGRGSGTDYSFTISNVQTEDAGYYYCQQGFTFPHS</sequence>
<dbReference type="SMART" id="SM00406">
    <property type="entry name" value="IGv"/>
    <property type="match status" value="1"/>
</dbReference>
<dbReference type="InterPro" id="IPR003598">
    <property type="entry name" value="Ig_sub2"/>
</dbReference>
<feature type="domain" description="Ig-like" evidence="2">
    <location>
        <begin position="23"/>
        <end position="109"/>
    </location>
</feature>
<dbReference type="Proteomes" id="UP000008672">
    <property type="component" value="Unassembled WGS sequence"/>
</dbReference>
<dbReference type="AlphaFoldDB" id="H2ZWS7"/>
<evidence type="ECO:0000313" key="4">
    <source>
        <dbReference type="Proteomes" id="UP000008672"/>
    </source>
</evidence>
<accession>H2ZWS7</accession>
<dbReference type="Ensembl" id="ENSLACT00000001861.1">
    <property type="protein sequence ID" value="ENSLACP00000001848.1"/>
    <property type="gene ID" value="ENSLACG00000001649.1"/>
</dbReference>
<name>H2ZWS7_LATCH</name>
<dbReference type="FunFam" id="2.60.40.10:FF:001230">
    <property type="entry name" value="Immunoglobulin kappa variable 8-16"/>
    <property type="match status" value="1"/>
</dbReference>
<dbReference type="HOGENOM" id="CLU_077975_4_1_1"/>
<organism evidence="3 4">
    <name type="scientific">Latimeria chalumnae</name>
    <name type="common">Coelacanth</name>
    <dbReference type="NCBI Taxonomy" id="7897"/>
    <lineage>
        <taxon>Eukaryota</taxon>
        <taxon>Metazoa</taxon>
        <taxon>Chordata</taxon>
        <taxon>Craniata</taxon>
        <taxon>Vertebrata</taxon>
        <taxon>Euteleostomi</taxon>
        <taxon>Coelacanthiformes</taxon>
        <taxon>Coelacanthidae</taxon>
        <taxon>Latimeria</taxon>
    </lineage>
</organism>
<reference evidence="3" key="2">
    <citation type="submission" date="2025-08" db="UniProtKB">
        <authorList>
            <consortium name="Ensembl"/>
        </authorList>
    </citation>
    <scope>IDENTIFICATION</scope>
</reference>
<reference evidence="3" key="3">
    <citation type="submission" date="2025-09" db="UniProtKB">
        <authorList>
            <consortium name="Ensembl"/>
        </authorList>
    </citation>
    <scope>IDENTIFICATION</scope>
</reference>
<evidence type="ECO:0000313" key="3">
    <source>
        <dbReference type="Ensembl" id="ENSLACP00000001848.1"/>
    </source>
</evidence>
<keyword evidence="1" id="KW-0732">Signal</keyword>